<feature type="region of interest" description="Disordered" evidence="9">
    <location>
        <begin position="954"/>
        <end position="1018"/>
    </location>
</feature>
<feature type="domain" description="PDZ" evidence="11">
    <location>
        <begin position="352"/>
        <end position="434"/>
    </location>
</feature>
<dbReference type="FunFam" id="2.30.42.10:FF:000011">
    <property type="entry name" value="partitioning defective 3 homolog isoform X1"/>
    <property type="match status" value="1"/>
</dbReference>
<feature type="transmembrane region" description="Helical" evidence="10">
    <location>
        <begin position="1719"/>
        <end position="1746"/>
    </location>
</feature>
<feature type="compositionally biased region" description="Polar residues" evidence="9">
    <location>
        <begin position="161"/>
        <end position="173"/>
    </location>
</feature>
<feature type="transmembrane region" description="Helical" evidence="10">
    <location>
        <begin position="1830"/>
        <end position="1852"/>
    </location>
</feature>
<keyword evidence="5" id="KW-0677">Repeat</keyword>
<dbReference type="Pfam" id="PF12053">
    <property type="entry name" value="Par3_HAL_N_term"/>
    <property type="match status" value="1"/>
</dbReference>
<feature type="compositionally biased region" description="Polar residues" evidence="9">
    <location>
        <begin position="1358"/>
        <end position="1378"/>
    </location>
</feature>
<feature type="compositionally biased region" description="Basic and acidic residues" evidence="9">
    <location>
        <begin position="954"/>
        <end position="964"/>
    </location>
</feature>
<reference evidence="12" key="1">
    <citation type="submission" date="2021-03" db="EMBL/GenBank/DDBJ databases">
        <title>Chromosome level genome of the anhydrobiotic midge Polypedilum vanderplanki.</title>
        <authorList>
            <person name="Yoshida Y."/>
            <person name="Kikawada T."/>
            <person name="Gusev O."/>
        </authorList>
    </citation>
    <scope>NUCLEOTIDE SEQUENCE</scope>
    <source>
        <strain evidence="12">NIAS01</strain>
        <tissue evidence="12">Whole body or cell culture</tissue>
    </source>
</reference>
<feature type="compositionally biased region" description="Polar residues" evidence="9">
    <location>
        <begin position="782"/>
        <end position="835"/>
    </location>
</feature>
<dbReference type="GO" id="GO:0005912">
    <property type="term" value="C:adherens junction"/>
    <property type="evidence" value="ECO:0007669"/>
    <property type="project" value="TreeGrafter"/>
</dbReference>
<dbReference type="SMART" id="SM00228">
    <property type="entry name" value="PDZ"/>
    <property type="match status" value="3"/>
</dbReference>
<dbReference type="Pfam" id="PF01490">
    <property type="entry name" value="Aa_trans"/>
    <property type="match status" value="1"/>
</dbReference>
<evidence type="ECO:0000256" key="3">
    <source>
        <dbReference type="ARBA" id="ARBA00022618"/>
    </source>
</evidence>
<dbReference type="GO" id="GO:0045197">
    <property type="term" value="P:establishment or maintenance of epithelial cell apical/basal polarity"/>
    <property type="evidence" value="ECO:0007669"/>
    <property type="project" value="TreeGrafter"/>
</dbReference>
<evidence type="ECO:0000256" key="2">
    <source>
        <dbReference type="ARBA" id="ARBA00005358"/>
    </source>
</evidence>
<feature type="compositionally biased region" description="Polar residues" evidence="9">
    <location>
        <begin position="241"/>
        <end position="251"/>
    </location>
</feature>
<feature type="transmembrane region" description="Helical" evidence="10">
    <location>
        <begin position="1542"/>
        <end position="1562"/>
    </location>
</feature>
<dbReference type="InterPro" id="IPR013057">
    <property type="entry name" value="AA_transpt_TM"/>
</dbReference>
<feature type="region of interest" description="Disordered" evidence="9">
    <location>
        <begin position="46"/>
        <end position="88"/>
    </location>
</feature>
<feature type="region of interest" description="Disordered" evidence="9">
    <location>
        <begin position="1358"/>
        <end position="1386"/>
    </location>
</feature>
<accession>A0A9J6CH27</accession>
<evidence type="ECO:0000256" key="1">
    <source>
        <dbReference type="ARBA" id="ARBA00004370"/>
    </source>
</evidence>
<feature type="region of interest" description="Disordered" evidence="9">
    <location>
        <begin position="1418"/>
        <end position="1437"/>
    </location>
</feature>
<dbReference type="GO" id="GO:0008104">
    <property type="term" value="P:intracellular protein localization"/>
    <property type="evidence" value="ECO:0007669"/>
    <property type="project" value="TreeGrafter"/>
</dbReference>
<feature type="transmembrane region" description="Helical" evidence="10">
    <location>
        <begin position="1603"/>
        <end position="1624"/>
    </location>
</feature>
<evidence type="ECO:0000256" key="9">
    <source>
        <dbReference type="SAM" id="MobiDB-lite"/>
    </source>
</evidence>
<feature type="region of interest" description="Disordered" evidence="9">
    <location>
        <begin position="239"/>
        <end position="258"/>
    </location>
</feature>
<feature type="compositionally biased region" description="Basic and acidic residues" evidence="9">
    <location>
        <begin position="1418"/>
        <end position="1427"/>
    </location>
</feature>
<feature type="transmembrane region" description="Helical" evidence="10">
    <location>
        <begin position="1675"/>
        <end position="1699"/>
    </location>
</feature>
<feature type="transmembrane region" description="Helical" evidence="10">
    <location>
        <begin position="1475"/>
        <end position="1499"/>
    </location>
</feature>
<feature type="transmembrane region" description="Helical" evidence="10">
    <location>
        <begin position="1574"/>
        <end position="1596"/>
    </location>
</feature>
<keyword evidence="3" id="KW-0132">Cell division</keyword>
<evidence type="ECO:0000256" key="4">
    <source>
        <dbReference type="ARBA" id="ARBA00022692"/>
    </source>
</evidence>
<dbReference type="GO" id="GO:0043296">
    <property type="term" value="C:apical junction complex"/>
    <property type="evidence" value="ECO:0007669"/>
    <property type="project" value="TreeGrafter"/>
</dbReference>
<feature type="compositionally biased region" description="Low complexity" evidence="9">
    <location>
        <begin position="69"/>
        <end position="88"/>
    </location>
</feature>
<dbReference type="PROSITE" id="PS50106">
    <property type="entry name" value="PDZ"/>
    <property type="match status" value="3"/>
</dbReference>
<dbReference type="Gene3D" id="2.30.42.10">
    <property type="match status" value="3"/>
</dbReference>
<dbReference type="GO" id="GO:0016324">
    <property type="term" value="C:apical plasma membrane"/>
    <property type="evidence" value="ECO:0007669"/>
    <property type="project" value="TreeGrafter"/>
</dbReference>
<dbReference type="OrthoDB" id="6264899at2759"/>
<feature type="transmembrane region" description="Helical" evidence="10">
    <location>
        <begin position="1767"/>
        <end position="1784"/>
    </location>
</feature>
<feature type="compositionally biased region" description="Low complexity" evidence="9">
    <location>
        <begin position="1169"/>
        <end position="1210"/>
    </location>
</feature>
<dbReference type="InterPro" id="IPR001478">
    <property type="entry name" value="PDZ"/>
</dbReference>
<keyword evidence="8" id="KW-0131">Cell cycle</keyword>
<sequence length="1860" mass="205979">MFDYQPKCPGMLTSKLTSIFGWRHTYNVHDRQKGLNHFKGHANINENGHNLQKSYSLNLPPKKHHKITASNPSLPEASSSSSTAATTNPESWVVVHHLQSQSGILDPDDRVNDVADDREQILASFDDRSPDPGIPQGGGDGASGSSVGTGSPDIFRIQDGKYSTSNHHQNESIPTHIDVTESDQPPVGLTLQVRRGSEPSLLALDQNTQLYPTSENSHEPSKRWSAAPVCRDEPERLLNGAMTNGSFSSPKWTVPEEEISNETMPSTFTRSGRLSMQFLGDGANYRWIEAAEKAAHNLSRSDSSQNGSIHANNSNNNSFSSKSLPRDAKQRKEPLGQANVSSYESIRQKNGEMLLVTNESGGQLGLTAIPDRENGGLLVQSVEPDSRAEKGRLRRGDRILEINGVNLMELSEASVQEQLKKCIASSELRLRVIRAKSETRDRSKIEMFEAEEKASAHSKVAHVSPTRKPGTIATSSLQAANTRKLGRKIEITLKKGAHGLGFSVTTRDNPAGGHCPIYIKNILPKGAAIEDGRLKPGDRLLEVDNVAMTGKSQAEVVNILRATQPGAVVKIVVSRQQEIPEVDEREIGSEIEQQQQRSTTLPKQPPPPILPKNVLKSPSAPNINEMLDSKSNSIDNLNENVKMKIKKFNSPSSSLTRDQNANIFPWRNREILTFHIPVHDSEKAGLGVSVKGKTGSANPNTSMNTKHDGDLGIFIKSVLHGGAASRDGRLKMNDQLLSVNGISLLGQSNADAMDTLRRAMLQTGGKHPGVIVLKIARRASSRPNSTIENGEQHVVDSSGNTSEQSGSTVIYLSPNDKNSVNQQKEQQMSPNTPQENGKRWSNPVLDRLTGGTGNSRVQSTLIQMPGGLRNDSYYMATNENWSPNVNLNNSNGVLIEEDSEPTSPILPIRPDFQHQISASTPTSAGDITYASQLSLENPVDAFSRDAIGRRSMSEKHHAALDAKETGTYQRNKKIREEREKSRHVSKTNSQIHSSIESLTNMNRIGSMKTRQKSDLRSEAMDKVTDLGPSLGMKKSSSLESLQTMVQEIQMSDEPRGPNALRAPRGRGREEILRAAVERPESQPRKHWLLEENGTNDNDGGFSNRGGTLQSSTNEGKIKDQKKGFLKGIGHMFRFGKHRKDVYPAQTEVITDYTSWSNDVSAKSATLGSSVVSSPSVNSNTSQQVHSHNSSHQTNSQNQSLHHHQQQQQQKQQHREPSHERQLSGNSSNGPPSYHAPPTMLNGHGNSKITQNDLFNHRYSHYVNYDELQLQISRRNQHYHSQRSARNVDLTHFHQYNGLAPIANGHKYPHPAQQQQQPQSMQQHHMRPISSYYEYETINPNGHYRKLGEHFIPLQNSNSSSKIINGTSSVRVSGSTQQRGPIPDMNMKQHRGPFITQVHIRDQNGNKHPSASKMIVENHEMSRQESTKSKKSISFKSDDTTYERQKPISYWEALANLFKANVGTGCFGMADAIKNAGIILGPIATIIIAIICVECMRMLLVAAEYIMIENQLNSRPDYSHVVELSFSKSKHERWRKYSRLMRLICNISLCLTQFGFCCVYILFVTKSSKIVLDYYGIIYDLKIIMAIVLIPILMSALVRQLKNIAIFSGIANICMIIGAAMTLIYCIDLPPLNERAYIKLDTLPLYFGTALFAFEGISLVLPLQNSMKKPENFSKFPFGVLHIGMSFVSIIYTVLGTMGYWKFGEQTEGSLTLNLPTDQILAQIIITTVSLGVLLTYAIQFFVGIHIMLPPILRNSKTAAKFPILTELIFRTLMVFVTFIIAMLVPNLSLLLSLIGSVCCVILAFIFPSIVELMTSYDKGKIGVFCWIKNIVILILALCGFILGGGLALKGIYDEFIATHL</sequence>
<dbReference type="GO" id="GO:0007155">
    <property type="term" value="P:cell adhesion"/>
    <property type="evidence" value="ECO:0007669"/>
    <property type="project" value="TreeGrafter"/>
</dbReference>
<feature type="region of interest" description="Disordered" evidence="9">
    <location>
        <begin position="1090"/>
        <end position="1120"/>
    </location>
</feature>
<feature type="region of interest" description="Disordered" evidence="9">
    <location>
        <begin position="1169"/>
        <end position="1248"/>
    </location>
</feature>
<dbReference type="Proteomes" id="UP001107558">
    <property type="component" value="Chromosome 1"/>
</dbReference>
<dbReference type="EMBL" id="JADBJN010000001">
    <property type="protein sequence ID" value="KAG5681514.1"/>
    <property type="molecule type" value="Genomic_DNA"/>
</dbReference>
<evidence type="ECO:0000256" key="5">
    <source>
        <dbReference type="ARBA" id="ARBA00022737"/>
    </source>
</evidence>
<keyword evidence="6 10" id="KW-1133">Transmembrane helix</keyword>
<dbReference type="PANTHER" id="PTHR16484:SF17">
    <property type="entry name" value="BAZOOKA, ISOFORM B"/>
    <property type="match status" value="1"/>
</dbReference>
<evidence type="ECO:0000256" key="7">
    <source>
        <dbReference type="ARBA" id="ARBA00023136"/>
    </source>
</evidence>
<keyword evidence="7 10" id="KW-0472">Membrane</keyword>
<dbReference type="SUPFAM" id="SSF50156">
    <property type="entry name" value="PDZ domain-like"/>
    <property type="match status" value="3"/>
</dbReference>
<dbReference type="GO" id="GO:0035091">
    <property type="term" value="F:phosphatidylinositol binding"/>
    <property type="evidence" value="ECO:0007669"/>
    <property type="project" value="TreeGrafter"/>
</dbReference>
<evidence type="ECO:0000313" key="12">
    <source>
        <dbReference type="EMBL" id="KAG5681514.1"/>
    </source>
</evidence>
<comment type="caution">
    <text evidence="12">The sequence shown here is derived from an EMBL/GenBank/DDBJ whole genome shotgun (WGS) entry which is preliminary data.</text>
</comment>
<feature type="region of interest" description="Disordered" evidence="9">
    <location>
        <begin position="782"/>
        <end position="842"/>
    </location>
</feature>
<keyword evidence="4 10" id="KW-0812">Transmembrane</keyword>
<proteinExistence type="inferred from homology"/>
<feature type="compositionally biased region" description="Polar residues" evidence="9">
    <location>
        <begin position="986"/>
        <end position="1003"/>
    </location>
</feature>
<feature type="transmembrane region" description="Helical" evidence="10">
    <location>
        <begin position="1790"/>
        <end position="1810"/>
    </location>
</feature>
<dbReference type="CDD" id="cd23059">
    <property type="entry name" value="PDZ3_Par3-like"/>
    <property type="match status" value="1"/>
</dbReference>
<comment type="subcellular location">
    <subcellularLocation>
        <location evidence="1">Membrane</location>
    </subcellularLocation>
</comment>
<dbReference type="GO" id="GO:0000226">
    <property type="term" value="P:microtubule cytoskeleton organization"/>
    <property type="evidence" value="ECO:0007669"/>
    <property type="project" value="TreeGrafter"/>
</dbReference>
<feature type="domain" description="PDZ" evidence="11">
    <location>
        <begin position="675"/>
        <end position="759"/>
    </location>
</feature>
<feature type="compositionally biased region" description="Low complexity" evidence="9">
    <location>
        <begin position="143"/>
        <end position="152"/>
    </location>
</feature>
<dbReference type="Gene3D" id="3.10.20.90">
    <property type="entry name" value="Phosphatidylinositol 3-kinase Catalytic Subunit, Chain A, domain 1"/>
    <property type="match status" value="1"/>
</dbReference>
<dbReference type="InterPro" id="IPR036034">
    <property type="entry name" value="PDZ_sf"/>
</dbReference>
<feature type="compositionally biased region" description="Basic and acidic residues" evidence="9">
    <location>
        <begin position="1212"/>
        <end position="1221"/>
    </location>
</feature>
<keyword evidence="13" id="KW-1185">Reference proteome</keyword>
<feature type="compositionally biased region" description="Low complexity" evidence="9">
    <location>
        <begin position="306"/>
        <end position="323"/>
    </location>
</feature>
<organism evidence="12 13">
    <name type="scientific">Polypedilum vanderplanki</name>
    <name type="common">Sleeping chironomid midge</name>
    <dbReference type="NCBI Taxonomy" id="319348"/>
    <lineage>
        <taxon>Eukaryota</taxon>
        <taxon>Metazoa</taxon>
        <taxon>Ecdysozoa</taxon>
        <taxon>Arthropoda</taxon>
        <taxon>Hexapoda</taxon>
        <taxon>Insecta</taxon>
        <taxon>Pterygota</taxon>
        <taxon>Neoptera</taxon>
        <taxon>Endopterygota</taxon>
        <taxon>Diptera</taxon>
        <taxon>Nematocera</taxon>
        <taxon>Chironomoidea</taxon>
        <taxon>Chironomidae</taxon>
        <taxon>Chironominae</taxon>
        <taxon>Polypedilum</taxon>
        <taxon>Polypedilum</taxon>
    </lineage>
</organism>
<protein>
    <recommendedName>
        <fullName evidence="11">PDZ domain-containing protein</fullName>
    </recommendedName>
</protein>
<feature type="transmembrane region" description="Helical" evidence="10">
    <location>
        <begin position="1644"/>
        <end position="1663"/>
    </location>
</feature>
<comment type="similarity">
    <text evidence="2">Belongs to the PAR3 family.</text>
</comment>
<dbReference type="GO" id="GO:0030010">
    <property type="term" value="P:establishment of cell polarity"/>
    <property type="evidence" value="ECO:0007669"/>
    <property type="project" value="TreeGrafter"/>
</dbReference>
<name>A0A9J6CH27_POLVA</name>
<feature type="compositionally biased region" description="Polar residues" evidence="9">
    <location>
        <begin position="591"/>
        <end position="600"/>
    </location>
</feature>
<dbReference type="GO" id="GO:0051301">
    <property type="term" value="P:cell division"/>
    <property type="evidence" value="ECO:0007669"/>
    <property type="project" value="UniProtKB-KW"/>
</dbReference>
<feature type="compositionally biased region" description="Polar residues" evidence="9">
    <location>
        <begin position="1104"/>
        <end position="1114"/>
    </location>
</feature>
<feature type="compositionally biased region" description="Polar residues" evidence="9">
    <location>
        <begin position="46"/>
        <end position="57"/>
    </location>
</feature>
<gene>
    <name evidence="12" type="ORF">PVAND_010940</name>
</gene>
<evidence type="ECO:0000256" key="10">
    <source>
        <dbReference type="SAM" id="Phobius"/>
    </source>
</evidence>
<dbReference type="InterPro" id="IPR021922">
    <property type="entry name" value="Par3/HAL_N"/>
</dbReference>
<feature type="compositionally biased region" description="Basic and acidic residues" evidence="9">
    <location>
        <begin position="324"/>
        <end position="334"/>
    </location>
</feature>
<dbReference type="GO" id="GO:0005938">
    <property type="term" value="C:cell cortex"/>
    <property type="evidence" value="ECO:0007669"/>
    <property type="project" value="TreeGrafter"/>
</dbReference>
<evidence type="ECO:0000256" key="8">
    <source>
        <dbReference type="ARBA" id="ARBA00023306"/>
    </source>
</evidence>
<dbReference type="Pfam" id="PF00595">
    <property type="entry name" value="PDZ"/>
    <property type="match status" value="3"/>
</dbReference>
<evidence type="ECO:0000256" key="6">
    <source>
        <dbReference type="ARBA" id="ARBA00022989"/>
    </source>
</evidence>
<feature type="domain" description="PDZ" evidence="11">
    <location>
        <begin position="490"/>
        <end position="575"/>
    </location>
</feature>
<dbReference type="GO" id="GO:0051660">
    <property type="term" value="P:establishment of centrosome localization"/>
    <property type="evidence" value="ECO:0007669"/>
    <property type="project" value="TreeGrafter"/>
</dbReference>
<dbReference type="PANTHER" id="PTHR16484">
    <property type="entry name" value="PARTITIONING DEFECTIVE 3 RELATED"/>
    <property type="match status" value="1"/>
</dbReference>
<feature type="region of interest" description="Disordered" evidence="9">
    <location>
        <begin position="123"/>
        <end position="184"/>
    </location>
</feature>
<evidence type="ECO:0000313" key="13">
    <source>
        <dbReference type="Proteomes" id="UP001107558"/>
    </source>
</evidence>
<dbReference type="CDD" id="cd23058">
    <property type="entry name" value="PDZ2_Par3-like"/>
    <property type="match status" value="1"/>
</dbReference>
<feature type="region of interest" description="Disordered" evidence="9">
    <location>
        <begin position="298"/>
        <end position="343"/>
    </location>
</feature>
<dbReference type="InterPro" id="IPR052213">
    <property type="entry name" value="PAR3"/>
</dbReference>
<feature type="region of interest" description="Disordered" evidence="9">
    <location>
        <begin position="583"/>
        <end position="609"/>
    </location>
</feature>
<evidence type="ECO:0000259" key="11">
    <source>
        <dbReference type="PROSITE" id="PS50106"/>
    </source>
</evidence>